<accession>A0A8S5MZ03</accession>
<dbReference type="EMBL" id="BK015022">
    <property type="protein sequence ID" value="DAD87582.1"/>
    <property type="molecule type" value="Genomic_DNA"/>
</dbReference>
<protein>
    <submittedName>
        <fullName evidence="1">Uncharacterized protein</fullName>
    </submittedName>
</protein>
<reference evidence="1" key="1">
    <citation type="journal article" date="2021" name="Proc. Natl. Acad. Sci. U.S.A.">
        <title>A Catalog of Tens of Thousands of Viruses from Human Metagenomes Reveals Hidden Associations with Chronic Diseases.</title>
        <authorList>
            <person name="Tisza M.J."/>
            <person name="Buck C.B."/>
        </authorList>
    </citation>
    <scope>NUCLEOTIDE SEQUENCE</scope>
    <source>
        <strain evidence="1">CtAUQ2</strain>
    </source>
</reference>
<evidence type="ECO:0000313" key="1">
    <source>
        <dbReference type="EMBL" id="DAD87582.1"/>
    </source>
</evidence>
<sequence length="59" mass="6383">MRRQTEGATLPAQHSIQYLPSLPPSLLTPIVLTASHSASHLSTILSHVHVSQPSHNHSL</sequence>
<name>A0A8S5MZ03_9CAUD</name>
<organism evidence="1">
    <name type="scientific">Siphoviridae sp. ctAUQ2</name>
    <dbReference type="NCBI Taxonomy" id="2826182"/>
    <lineage>
        <taxon>Viruses</taxon>
        <taxon>Duplodnaviria</taxon>
        <taxon>Heunggongvirae</taxon>
        <taxon>Uroviricota</taxon>
        <taxon>Caudoviricetes</taxon>
    </lineage>
</organism>
<proteinExistence type="predicted"/>